<evidence type="ECO:0000313" key="2">
    <source>
        <dbReference type="EMBL" id="MEJ5943802.1"/>
    </source>
</evidence>
<proteinExistence type="predicted"/>
<reference evidence="2 3" key="1">
    <citation type="journal article" date="2017" name="Int. J. Syst. Evol. Microbiol.">
        <title>Pseudokineococcus basanitobsidens sp. nov., isolated from volcanic rock.</title>
        <authorList>
            <person name="Lee D.W."/>
            <person name="Park M.Y."/>
            <person name="Kim J.J."/>
            <person name="Kim B.S."/>
        </authorList>
    </citation>
    <scope>NUCLEOTIDE SEQUENCE [LARGE SCALE GENOMIC DNA]</scope>
    <source>
        <strain evidence="2 3">DSM 103726</strain>
    </source>
</reference>
<evidence type="ECO:0000256" key="1">
    <source>
        <dbReference type="SAM" id="MobiDB-lite"/>
    </source>
</evidence>
<protein>
    <recommendedName>
        <fullName evidence="4">Anti-sigma-K factor rskA</fullName>
    </recommendedName>
</protein>
<feature type="region of interest" description="Disordered" evidence="1">
    <location>
        <begin position="66"/>
        <end position="90"/>
    </location>
</feature>
<dbReference type="Proteomes" id="UP001387100">
    <property type="component" value="Unassembled WGS sequence"/>
</dbReference>
<gene>
    <name evidence="2" type="ORF">WDZ17_00650</name>
</gene>
<evidence type="ECO:0000313" key="3">
    <source>
        <dbReference type="Proteomes" id="UP001387100"/>
    </source>
</evidence>
<name>A0ABU8RFE9_9ACTN</name>
<feature type="region of interest" description="Disordered" evidence="1">
    <location>
        <begin position="1"/>
        <end position="23"/>
    </location>
</feature>
<accession>A0ABU8RFE9</accession>
<organism evidence="2 3">
    <name type="scientific">Pseudokineococcus basanitobsidens</name>
    <dbReference type="NCBI Taxonomy" id="1926649"/>
    <lineage>
        <taxon>Bacteria</taxon>
        <taxon>Bacillati</taxon>
        <taxon>Actinomycetota</taxon>
        <taxon>Actinomycetes</taxon>
        <taxon>Kineosporiales</taxon>
        <taxon>Kineosporiaceae</taxon>
        <taxon>Pseudokineococcus</taxon>
    </lineage>
</organism>
<evidence type="ECO:0008006" key="4">
    <source>
        <dbReference type="Google" id="ProtNLM"/>
    </source>
</evidence>
<dbReference type="EMBL" id="JBBIAA010000001">
    <property type="protein sequence ID" value="MEJ5943802.1"/>
    <property type="molecule type" value="Genomic_DNA"/>
</dbReference>
<sequence length="235" mass="23844">MADAQGDDPGGRDRRAELLGGAATDDLDVAERAELERLLADDPSAARELEELRSVLAALPPRGSGWVEAPAPPAGDLDVGGRRGTGPHVDRATRRRRPWALGAAAAALVVGGAGAALGVESLVERPPAGPAGTLGAVEQVELSGGPTGVDADLAVVAHTWGTETVLDVAGLEAGVDYRLVLLDRTGRQVSSGGFVGADAVVECRLNAPVLREDARRLAVLGTGGETVLAADLPPV</sequence>
<dbReference type="RefSeq" id="WP_339573194.1">
    <property type="nucleotide sequence ID" value="NZ_JBBIAA010000001.1"/>
</dbReference>
<comment type="caution">
    <text evidence="2">The sequence shown here is derived from an EMBL/GenBank/DDBJ whole genome shotgun (WGS) entry which is preliminary data.</text>
</comment>
<keyword evidence="3" id="KW-1185">Reference proteome</keyword>